<evidence type="ECO:0000259" key="3">
    <source>
        <dbReference type="Pfam" id="PF00881"/>
    </source>
</evidence>
<proteinExistence type="inferred from homology"/>
<reference evidence="4" key="1">
    <citation type="submission" date="2020-10" db="EMBL/GenBank/DDBJ databases">
        <authorList>
            <person name="Gilroy R."/>
        </authorList>
    </citation>
    <scope>NUCLEOTIDE SEQUENCE</scope>
    <source>
        <strain evidence="4">CHK123-3438</strain>
    </source>
</reference>
<dbReference type="Proteomes" id="UP000886860">
    <property type="component" value="Unassembled WGS sequence"/>
</dbReference>
<sequence length="189" mass="21277">MLKDLVYCCRSYRRFYQEDRIEEGTLRELVDLARMTASTANSQALKFRLVYEEEECGKLFPCIAWAGALPDWPGPAEGERPSAYIVICCDLSLGKNKMWDEGIAAQTIMLGAVEKGFGGCMIGSFQRSQAAEVLGIDTERFSLGLILALGRPKEEVVVVPVKEDGDVRYYRDEKQVHYVPKRALEDIIL</sequence>
<dbReference type="Pfam" id="PF00881">
    <property type="entry name" value="Nitroreductase"/>
    <property type="match status" value="1"/>
</dbReference>
<dbReference type="Gene3D" id="2.20.180.10">
    <property type="entry name" value="putative fmn-dependent nitroreductase like domains"/>
    <property type="match status" value="1"/>
</dbReference>
<dbReference type="InterPro" id="IPR000415">
    <property type="entry name" value="Nitroreductase-like"/>
</dbReference>
<dbReference type="InterPro" id="IPR029479">
    <property type="entry name" value="Nitroreductase"/>
</dbReference>
<accession>A0A9D1GM78</accession>
<evidence type="ECO:0000256" key="2">
    <source>
        <dbReference type="ARBA" id="ARBA00023002"/>
    </source>
</evidence>
<dbReference type="Gene3D" id="3.40.109.10">
    <property type="entry name" value="NADH Oxidase"/>
    <property type="match status" value="1"/>
</dbReference>
<evidence type="ECO:0000313" key="5">
    <source>
        <dbReference type="Proteomes" id="UP000886860"/>
    </source>
</evidence>
<feature type="domain" description="Nitroreductase" evidence="3">
    <location>
        <begin position="98"/>
        <end position="150"/>
    </location>
</feature>
<dbReference type="PANTHER" id="PTHR43673:SF10">
    <property type="entry name" value="NADH DEHYDROGENASE_NAD(P)H NITROREDUCTASE XCC3605-RELATED"/>
    <property type="match status" value="1"/>
</dbReference>
<comment type="similarity">
    <text evidence="1">Belongs to the nitroreductase family.</text>
</comment>
<comment type="caution">
    <text evidence="4">The sequence shown here is derived from an EMBL/GenBank/DDBJ whole genome shotgun (WGS) entry which is preliminary data.</text>
</comment>
<dbReference type="AlphaFoldDB" id="A0A9D1GM78"/>
<organism evidence="4 5">
    <name type="scientific">Candidatus Caccovicinus merdipullorum</name>
    <dbReference type="NCBI Taxonomy" id="2840724"/>
    <lineage>
        <taxon>Bacteria</taxon>
        <taxon>Bacillati</taxon>
        <taxon>Bacillota</taxon>
        <taxon>Clostridia</taxon>
        <taxon>Eubacteriales</taxon>
        <taxon>Candidatus Caccovicinus</taxon>
    </lineage>
</organism>
<dbReference type="CDD" id="cd02062">
    <property type="entry name" value="Nitro_FMN_reductase"/>
    <property type="match status" value="1"/>
</dbReference>
<gene>
    <name evidence="4" type="ORF">IAB60_11405</name>
</gene>
<evidence type="ECO:0000313" key="4">
    <source>
        <dbReference type="EMBL" id="HIT42679.1"/>
    </source>
</evidence>
<dbReference type="EMBL" id="DVKS01000189">
    <property type="protein sequence ID" value="HIT42679.1"/>
    <property type="molecule type" value="Genomic_DNA"/>
</dbReference>
<dbReference type="PANTHER" id="PTHR43673">
    <property type="entry name" value="NAD(P)H NITROREDUCTASE YDGI-RELATED"/>
    <property type="match status" value="1"/>
</dbReference>
<keyword evidence="2" id="KW-0560">Oxidoreductase</keyword>
<name>A0A9D1GM78_9FIRM</name>
<dbReference type="InterPro" id="IPR023312">
    <property type="entry name" value="Put_nitroreductase_C_bac"/>
</dbReference>
<dbReference type="SUPFAM" id="SSF55469">
    <property type="entry name" value="FMN-dependent nitroreductase-like"/>
    <property type="match status" value="1"/>
</dbReference>
<dbReference type="GO" id="GO:0016491">
    <property type="term" value="F:oxidoreductase activity"/>
    <property type="evidence" value="ECO:0007669"/>
    <property type="project" value="UniProtKB-KW"/>
</dbReference>
<protein>
    <submittedName>
        <fullName evidence="4">Nitroreductase family protein</fullName>
    </submittedName>
</protein>
<reference evidence="4" key="2">
    <citation type="journal article" date="2021" name="PeerJ">
        <title>Extensive microbial diversity within the chicken gut microbiome revealed by metagenomics and culture.</title>
        <authorList>
            <person name="Gilroy R."/>
            <person name="Ravi A."/>
            <person name="Getino M."/>
            <person name="Pursley I."/>
            <person name="Horton D.L."/>
            <person name="Alikhan N.F."/>
            <person name="Baker D."/>
            <person name="Gharbi K."/>
            <person name="Hall N."/>
            <person name="Watson M."/>
            <person name="Adriaenssens E.M."/>
            <person name="Foster-Nyarko E."/>
            <person name="Jarju S."/>
            <person name="Secka A."/>
            <person name="Antonio M."/>
            <person name="Oren A."/>
            <person name="Chaudhuri R.R."/>
            <person name="La Ragione R."/>
            <person name="Hildebrand F."/>
            <person name="Pallen M.J."/>
        </authorList>
    </citation>
    <scope>NUCLEOTIDE SEQUENCE</scope>
    <source>
        <strain evidence="4">CHK123-3438</strain>
    </source>
</reference>
<evidence type="ECO:0000256" key="1">
    <source>
        <dbReference type="ARBA" id="ARBA00007118"/>
    </source>
</evidence>